<evidence type="ECO:0000256" key="2">
    <source>
        <dbReference type="ARBA" id="ARBA00023163"/>
    </source>
</evidence>
<feature type="compositionally biased region" description="Polar residues" evidence="3">
    <location>
        <begin position="25"/>
        <end position="42"/>
    </location>
</feature>
<keyword evidence="6" id="KW-1185">Reference proteome</keyword>
<dbReference type="InterPro" id="IPR005471">
    <property type="entry name" value="Tscrpt_reg_IclR_N"/>
</dbReference>
<dbReference type="Gene3D" id="3.30.450.40">
    <property type="match status" value="1"/>
</dbReference>
<keyword evidence="1" id="KW-0805">Transcription regulation</keyword>
<feature type="domain" description="HTH iclR-type" evidence="4">
    <location>
        <begin position="43"/>
        <end position="103"/>
    </location>
</feature>
<dbReference type="InterPro" id="IPR050707">
    <property type="entry name" value="HTH_MetabolicPath_Reg"/>
</dbReference>
<dbReference type="GO" id="GO:0045892">
    <property type="term" value="P:negative regulation of DNA-templated transcription"/>
    <property type="evidence" value="ECO:0007669"/>
    <property type="project" value="TreeGrafter"/>
</dbReference>
<accession>A0A640UZI9</accession>
<dbReference type="PANTHER" id="PTHR30136:SF35">
    <property type="entry name" value="HTH-TYPE TRANSCRIPTIONAL REGULATOR RV1719"/>
    <property type="match status" value="1"/>
</dbReference>
<gene>
    <name evidence="5" type="ORF">Stube_62160</name>
</gene>
<organism evidence="5 6">
    <name type="scientific">Streptomyces tubercidicus</name>
    <dbReference type="NCBI Taxonomy" id="47759"/>
    <lineage>
        <taxon>Bacteria</taxon>
        <taxon>Bacillati</taxon>
        <taxon>Actinomycetota</taxon>
        <taxon>Actinomycetes</taxon>
        <taxon>Kitasatosporales</taxon>
        <taxon>Streptomycetaceae</taxon>
        <taxon>Streptomyces</taxon>
    </lineage>
</organism>
<evidence type="ECO:0000313" key="5">
    <source>
        <dbReference type="EMBL" id="GFE41543.1"/>
    </source>
</evidence>
<dbReference type="GO" id="GO:0003700">
    <property type="term" value="F:DNA-binding transcription factor activity"/>
    <property type="evidence" value="ECO:0007669"/>
    <property type="project" value="TreeGrafter"/>
</dbReference>
<dbReference type="EMBL" id="BLIR01000003">
    <property type="protein sequence ID" value="GFE41543.1"/>
    <property type="molecule type" value="Genomic_DNA"/>
</dbReference>
<dbReference type="InterPro" id="IPR029016">
    <property type="entry name" value="GAF-like_dom_sf"/>
</dbReference>
<dbReference type="SUPFAM" id="SSF46785">
    <property type="entry name" value="Winged helix' DNA-binding domain"/>
    <property type="match status" value="1"/>
</dbReference>
<protein>
    <submittedName>
        <fullName evidence="5">IclR family transcriptional regulator</fullName>
    </submittedName>
</protein>
<dbReference type="Pfam" id="PF09339">
    <property type="entry name" value="HTH_IclR"/>
    <property type="match status" value="1"/>
</dbReference>
<dbReference type="Proteomes" id="UP000431826">
    <property type="component" value="Unassembled WGS sequence"/>
</dbReference>
<keyword evidence="2" id="KW-0804">Transcription</keyword>
<reference evidence="5 6" key="1">
    <citation type="submission" date="2019-12" db="EMBL/GenBank/DDBJ databases">
        <title>Whole genome shotgun sequence of Streptomyces tubercidicus NBRC 13090.</title>
        <authorList>
            <person name="Ichikawa N."/>
            <person name="Kimura A."/>
            <person name="Kitahashi Y."/>
            <person name="Komaki H."/>
            <person name="Tamura T."/>
        </authorList>
    </citation>
    <scope>NUCLEOTIDE SEQUENCE [LARGE SCALE GENOMIC DNA]</scope>
    <source>
        <strain evidence="5 6">NBRC 13090</strain>
    </source>
</reference>
<proteinExistence type="predicted"/>
<dbReference type="InterPro" id="IPR036388">
    <property type="entry name" value="WH-like_DNA-bd_sf"/>
</dbReference>
<evidence type="ECO:0000256" key="1">
    <source>
        <dbReference type="ARBA" id="ARBA00023015"/>
    </source>
</evidence>
<dbReference type="InterPro" id="IPR036390">
    <property type="entry name" value="WH_DNA-bd_sf"/>
</dbReference>
<dbReference type="Gene3D" id="1.10.10.10">
    <property type="entry name" value="Winged helix-like DNA-binding domain superfamily/Winged helix DNA-binding domain"/>
    <property type="match status" value="1"/>
</dbReference>
<evidence type="ECO:0000313" key="6">
    <source>
        <dbReference type="Proteomes" id="UP000431826"/>
    </source>
</evidence>
<sequence length="286" mass="30096">MPSAAAYGARSAGARPWLRPASPATPLSDQEDTPLTGQTRTTRSMLSRGLSILACFRPGDSELALSELARRADLPKPTAHRLIAELVDAGMLERGDRGLRLGLSLFTLGTRVPRQRMLSQLAHPHLKRMHDLTRQSAFLFLPNGLDPVMVCGVLGGRGAEPGTGAPAESEAAACAVAKLLRVHRARLATAGAGRVEWRGPRRAVREPSAEELARVAEQGFAIARCGPETVAIAAPVLDASDALIAALAVAGPRERMHPARMAAHLRAAGVGLSRALRSSSGPVPVP</sequence>
<dbReference type="SMART" id="SM00346">
    <property type="entry name" value="HTH_ICLR"/>
    <property type="match status" value="1"/>
</dbReference>
<dbReference type="GO" id="GO:0003677">
    <property type="term" value="F:DNA binding"/>
    <property type="evidence" value="ECO:0007669"/>
    <property type="project" value="InterPro"/>
</dbReference>
<feature type="region of interest" description="Disordered" evidence="3">
    <location>
        <begin position="15"/>
        <end position="42"/>
    </location>
</feature>
<dbReference type="PROSITE" id="PS51077">
    <property type="entry name" value="HTH_ICLR"/>
    <property type="match status" value="1"/>
</dbReference>
<evidence type="ECO:0000256" key="3">
    <source>
        <dbReference type="SAM" id="MobiDB-lite"/>
    </source>
</evidence>
<comment type="caution">
    <text evidence="5">The sequence shown here is derived from an EMBL/GenBank/DDBJ whole genome shotgun (WGS) entry which is preliminary data.</text>
</comment>
<dbReference type="PANTHER" id="PTHR30136">
    <property type="entry name" value="HELIX-TURN-HELIX TRANSCRIPTIONAL REGULATOR, ICLR FAMILY"/>
    <property type="match status" value="1"/>
</dbReference>
<evidence type="ECO:0000259" key="4">
    <source>
        <dbReference type="PROSITE" id="PS51077"/>
    </source>
</evidence>
<dbReference type="AlphaFoldDB" id="A0A640UZI9"/>
<name>A0A640UZI9_9ACTN</name>
<dbReference type="SUPFAM" id="SSF55781">
    <property type="entry name" value="GAF domain-like"/>
    <property type="match status" value="1"/>
</dbReference>